<dbReference type="PROSITE" id="PS00070">
    <property type="entry name" value="ALDEHYDE_DEHYDR_CYS"/>
    <property type="match status" value="1"/>
</dbReference>
<dbReference type="FunFam" id="3.40.605.10:FF:000007">
    <property type="entry name" value="NAD/NADP-dependent betaine aldehyde dehydrogenase"/>
    <property type="match status" value="1"/>
</dbReference>
<name>A0A368TZ31_9GAMM</name>
<dbReference type="EMBL" id="QPII01000004">
    <property type="protein sequence ID" value="RCV89998.1"/>
    <property type="molecule type" value="Genomic_DNA"/>
</dbReference>
<dbReference type="PROSITE" id="PS00687">
    <property type="entry name" value="ALDEHYDE_DEHYDR_GLU"/>
    <property type="match status" value="1"/>
</dbReference>
<dbReference type="Proteomes" id="UP000252405">
    <property type="component" value="Unassembled WGS sequence"/>
</dbReference>
<feature type="region of interest" description="Disordered" evidence="5">
    <location>
        <begin position="1"/>
        <end position="20"/>
    </location>
</feature>
<feature type="domain" description="Aldehyde dehydrogenase" evidence="6">
    <location>
        <begin position="43"/>
        <end position="504"/>
    </location>
</feature>
<comment type="caution">
    <text evidence="7">The sequence shown here is derived from an EMBL/GenBank/DDBJ whole genome shotgun (WGS) entry which is preliminary data.</text>
</comment>
<evidence type="ECO:0000256" key="2">
    <source>
        <dbReference type="ARBA" id="ARBA00023002"/>
    </source>
</evidence>
<dbReference type="InterPro" id="IPR015590">
    <property type="entry name" value="Aldehyde_DH_dom"/>
</dbReference>
<dbReference type="Pfam" id="PF00171">
    <property type="entry name" value="Aldedh"/>
    <property type="match status" value="1"/>
</dbReference>
<evidence type="ECO:0000256" key="1">
    <source>
        <dbReference type="ARBA" id="ARBA00009986"/>
    </source>
</evidence>
<evidence type="ECO:0000256" key="4">
    <source>
        <dbReference type="RuleBase" id="RU003345"/>
    </source>
</evidence>
<dbReference type="AlphaFoldDB" id="A0A368TZ31"/>
<dbReference type="Gene3D" id="3.40.309.10">
    <property type="entry name" value="Aldehyde Dehydrogenase, Chain A, domain 2"/>
    <property type="match status" value="1"/>
</dbReference>
<protein>
    <submittedName>
        <fullName evidence="7">Aldehyde dehydrogenase family protein</fullName>
    </submittedName>
</protein>
<dbReference type="SUPFAM" id="SSF53720">
    <property type="entry name" value="ALDH-like"/>
    <property type="match status" value="1"/>
</dbReference>
<dbReference type="InterPro" id="IPR029510">
    <property type="entry name" value="Ald_DH_CS_GLU"/>
</dbReference>
<dbReference type="GO" id="GO:0016620">
    <property type="term" value="F:oxidoreductase activity, acting on the aldehyde or oxo group of donors, NAD or NADP as acceptor"/>
    <property type="evidence" value="ECO:0007669"/>
    <property type="project" value="InterPro"/>
</dbReference>
<evidence type="ECO:0000259" key="6">
    <source>
        <dbReference type="Pfam" id="PF00171"/>
    </source>
</evidence>
<dbReference type="OrthoDB" id="9812625at2"/>
<feature type="compositionally biased region" description="Basic and acidic residues" evidence="5">
    <location>
        <begin position="10"/>
        <end position="20"/>
    </location>
</feature>
<comment type="similarity">
    <text evidence="1 4">Belongs to the aldehyde dehydrogenase family.</text>
</comment>
<dbReference type="InterPro" id="IPR016160">
    <property type="entry name" value="Ald_DH_CS_CYS"/>
</dbReference>
<dbReference type="FunFam" id="3.40.309.10:FF:000012">
    <property type="entry name" value="Betaine aldehyde dehydrogenase"/>
    <property type="match status" value="1"/>
</dbReference>
<sequence length="508" mass="54963">MPAGSGRRASAQDRKRQRPHEVSFLDNVTQFLNYIDGKWLACGSGSTFENRNPADQDDLLGHFQASSAEDAQQAIAAAEKAFPAWRDTPISKRAKILNQAADYLVEHIEQFAEELTREEGKLLANSRDEIARSAQTLRFYAVEGQTITGETFPQDDAKMMVYTQREPLGVATIITPWNFPISIPARKIAPALITGNTVVFKPSSDAPLIAYRLAEALHHAGVPTGVFNFITGSASAIGEEITAAPAVRAISFTGSTAAGERIHRTASMATRTQMELGGKNPLIVLDDADIDTAVDLTIKGGFSLTGQACTGTSRVLIARSIKAEYLERLVARVKELQIGNGLDKGTQIGPLATRQQLDTVLGYIETGKREATHVHGGERLSGGDYDKGFYVSPAIFSDVTQEMRIAQEEIFGPVVAVIEIDGYDDAIAKANDTPYGLSAALATRNIEYIQRFPLDIQAGTVKVNRTTTGNLVNAPFGGLKQSSTSTFRESGRAGLDFFTQTKTVYVGR</sequence>
<feature type="active site" evidence="3">
    <location>
        <position position="275"/>
    </location>
</feature>
<gene>
    <name evidence="7" type="ORF">DU505_06995</name>
</gene>
<evidence type="ECO:0000313" key="7">
    <source>
        <dbReference type="EMBL" id="RCV89998.1"/>
    </source>
</evidence>
<evidence type="ECO:0000256" key="3">
    <source>
        <dbReference type="PROSITE-ProRule" id="PRU10007"/>
    </source>
</evidence>
<evidence type="ECO:0000313" key="8">
    <source>
        <dbReference type="Proteomes" id="UP000252405"/>
    </source>
</evidence>
<keyword evidence="8" id="KW-1185">Reference proteome</keyword>
<evidence type="ECO:0000256" key="5">
    <source>
        <dbReference type="SAM" id="MobiDB-lite"/>
    </source>
</evidence>
<proteinExistence type="inferred from homology"/>
<dbReference type="PANTHER" id="PTHR11699">
    <property type="entry name" value="ALDEHYDE DEHYDROGENASE-RELATED"/>
    <property type="match status" value="1"/>
</dbReference>
<dbReference type="InterPro" id="IPR016163">
    <property type="entry name" value="Ald_DH_C"/>
</dbReference>
<organism evidence="7 8">
    <name type="scientific">Billgrantia montanilacus</name>
    <dbReference type="NCBI Taxonomy" id="2282305"/>
    <lineage>
        <taxon>Bacteria</taxon>
        <taxon>Pseudomonadati</taxon>
        <taxon>Pseudomonadota</taxon>
        <taxon>Gammaproteobacteria</taxon>
        <taxon>Oceanospirillales</taxon>
        <taxon>Halomonadaceae</taxon>
        <taxon>Billgrantia</taxon>
    </lineage>
</organism>
<keyword evidence="2 4" id="KW-0560">Oxidoreductase</keyword>
<dbReference type="InterPro" id="IPR016161">
    <property type="entry name" value="Ald_DH/histidinol_DH"/>
</dbReference>
<accession>A0A368TZ31</accession>
<dbReference type="InterPro" id="IPR016162">
    <property type="entry name" value="Ald_DH_N"/>
</dbReference>
<reference evidence="7 8" key="1">
    <citation type="submission" date="2018-07" db="EMBL/GenBank/DDBJ databases">
        <title>Halomonas montanilacus sp. nov., isolated from Lake Pengyan on Tibetan Plateau.</title>
        <authorList>
            <person name="Lu H."/>
            <person name="Xing P."/>
            <person name="Wu Q."/>
        </authorList>
    </citation>
    <scope>NUCLEOTIDE SEQUENCE [LARGE SCALE GENOMIC DNA]</scope>
    <source>
        <strain evidence="7 8">PYC7W</strain>
    </source>
</reference>
<dbReference type="Gene3D" id="3.40.605.10">
    <property type="entry name" value="Aldehyde Dehydrogenase, Chain A, domain 1"/>
    <property type="match status" value="1"/>
</dbReference>